<feature type="coiled-coil region" evidence="1">
    <location>
        <begin position="112"/>
        <end position="153"/>
    </location>
</feature>
<reference evidence="2" key="1">
    <citation type="submission" date="2021-12" db="EMBL/GenBank/DDBJ databases">
        <authorList>
            <person name="Rodrigo-Torres L."/>
            <person name="Arahal R. D."/>
            <person name="Lucena T."/>
        </authorList>
    </citation>
    <scope>NUCLEOTIDE SEQUENCE</scope>
    <source>
        <strain evidence="2">CECT 8419</strain>
    </source>
</reference>
<protein>
    <recommendedName>
        <fullName evidence="4">Chromosome partition protein Smc</fullName>
    </recommendedName>
</protein>
<gene>
    <name evidence="2" type="ORF">LEM8419_02503</name>
</gene>
<comment type="caution">
    <text evidence="2">The sequence shown here is derived from an EMBL/GenBank/DDBJ whole genome shotgun (WGS) entry which is preliminary data.</text>
</comment>
<dbReference type="Proteomes" id="UP000837803">
    <property type="component" value="Unassembled WGS sequence"/>
</dbReference>
<proteinExistence type="predicted"/>
<dbReference type="EMBL" id="CAKLPZ010000003">
    <property type="protein sequence ID" value="CAH1001598.1"/>
    <property type="molecule type" value="Genomic_DNA"/>
</dbReference>
<evidence type="ECO:0008006" key="4">
    <source>
        <dbReference type="Google" id="ProtNLM"/>
    </source>
</evidence>
<name>A0ABM9B2M2_9BACT</name>
<evidence type="ECO:0000313" key="3">
    <source>
        <dbReference type="Proteomes" id="UP000837803"/>
    </source>
</evidence>
<keyword evidence="1" id="KW-0175">Coiled coil</keyword>
<sequence>MNKRTITIIAILLALLFVGSLIWGVTTKNKLEANYTEKSSEAEQLTLLRDNLMKSVDSLDQAFQEVSGENAQLQGELTTAQETAQAALYDMRRAQKARKNDNDVAYEMRKQIEDLMNVRSMLETSITELTEENKDLRQRNVVLRQDLSTAKTEAYESNKKVDNLSRLNESIEADLERMTLGNFKATAIQVDLLRKNGSNTANANRARRIAVSFDLTDVPSEFLGVRPIFLVLTDESSTPVISENPVRAKSIVNGAEKDIIALEGRDVNLERNQRISFTHELSDKLDEGFYRAEIYTDIGMLGSAKVQLR</sequence>
<evidence type="ECO:0000313" key="2">
    <source>
        <dbReference type="EMBL" id="CAH1001598.1"/>
    </source>
</evidence>
<accession>A0ABM9B2M2</accession>
<dbReference type="RefSeq" id="WP_238751447.1">
    <property type="nucleotide sequence ID" value="NZ_CAKLPZ010000003.1"/>
</dbReference>
<evidence type="ECO:0000256" key="1">
    <source>
        <dbReference type="SAM" id="Coils"/>
    </source>
</evidence>
<organism evidence="2 3">
    <name type="scientific">Neolewinella maritima</name>
    <dbReference type="NCBI Taxonomy" id="1383882"/>
    <lineage>
        <taxon>Bacteria</taxon>
        <taxon>Pseudomonadati</taxon>
        <taxon>Bacteroidota</taxon>
        <taxon>Saprospiria</taxon>
        <taxon>Saprospirales</taxon>
        <taxon>Lewinellaceae</taxon>
        <taxon>Neolewinella</taxon>
    </lineage>
</organism>
<keyword evidence="3" id="KW-1185">Reference proteome</keyword>